<dbReference type="Proteomes" id="UP000436141">
    <property type="component" value="Unassembled WGS sequence"/>
</dbReference>
<evidence type="ECO:0000313" key="6">
    <source>
        <dbReference type="EMBL" id="EFC9749088.1"/>
    </source>
</evidence>
<reference evidence="35 59" key="12">
    <citation type="submission" date="2019-11" db="EMBL/GenBank/DDBJ databases">
        <authorList>
            <person name="Haines EK M."/>
        </authorList>
    </citation>
    <scope>NUCLEOTIDE SEQUENCE [LARGE SCALE GENOMIC DNA]</scope>
    <source>
        <strain evidence="35">KR2729</strain>
    </source>
</reference>
<dbReference type="NCBIfam" id="TIGR00724">
    <property type="entry name" value="urea_amlyse_rel"/>
    <property type="match status" value="1"/>
</dbReference>
<evidence type="ECO:0000313" key="14">
    <source>
        <dbReference type="EMBL" id="MBA6240328.1"/>
    </source>
</evidence>
<dbReference type="Proteomes" id="UP000254255">
    <property type="component" value="Unassembled WGS sequence"/>
</dbReference>
<dbReference type="Proteomes" id="UP000250780">
    <property type="component" value="Unassembled WGS sequence"/>
</dbReference>
<dbReference type="EMBL" id="NPIM01000127">
    <property type="protein sequence ID" value="RVE13231.1"/>
    <property type="molecule type" value="Genomic_DNA"/>
</dbReference>
<dbReference type="EMBL" id="MPAF01000027">
    <property type="protein sequence ID" value="OOK26930.1"/>
    <property type="molecule type" value="Genomic_DNA"/>
</dbReference>
<reference evidence="16 48" key="9">
    <citation type="journal article" date="2019" name="Environ. Health Perspect.">
        <title>Inter-host Transmission of Carbapenemase-Producing Escherichia coli among Humans and Backyard Animals.</title>
        <authorList>
            <person name="Li J."/>
            <person name="Bi Z."/>
            <person name="Ma S."/>
            <person name="Chen B."/>
            <person name="Cai C."/>
            <person name="He J."/>
            <person name="Schwarz S."/>
            <person name="Sun C."/>
            <person name="Zhou Y."/>
            <person name="Yin J."/>
            <person name="Hulth A."/>
            <person name="Wang Y."/>
            <person name="Shen Z."/>
            <person name="Wang S."/>
            <person name="Wu C."/>
            <person name="Nilsson L.E."/>
            <person name="Walsh T.R."/>
            <person name="Borjesson S."/>
            <person name="Shen J."/>
            <person name="Sun Q."/>
            <person name="Wang Y."/>
        </authorList>
    </citation>
    <scope>NUCLEOTIDE SEQUENCE [LARGE SCALE GENOMIC DNA]</scope>
    <source>
        <strain evidence="16 48">A016f</strain>
    </source>
</reference>
<evidence type="ECO:0000313" key="21">
    <source>
        <dbReference type="EMBL" id="QLG58581.1"/>
    </source>
</evidence>
<dbReference type="EMBL" id="JACZOI010000025">
    <property type="protein sequence ID" value="MBE0977707.1"/>
    <property type="molecule type" value="Genomic_DNA"/>
</dbReference>
<reference evidence="13 36" key="1">
    <citation type="journal article" date="2015" name="Front. Microbiol.">
        <title>Genetic determinants of heat resistance in Escherichia coli.</title>
        <authorList>
            <person name="Mercer R.G."/>
            <person name="Zheng J."/>
            <person name="Garcia-Hernandez R."/>
            <person name="Ruan L."/>
            <person name="Ganzle M.G."/>
            <person name="McMullen L.M."/>
        </authorList>
    </citation>
    <scope>NUCLEOTIDE SEQUENCE [LARGE SCALE GENOMIC DNA]</scope>
    <source>
        <strain evidence="13 36">AW1.3</strain>
    </source>
</reference>
<dbReference type="Proteomes" id="UP000253687">
    <property type="component" value="Unassembled WGS sequence"/>
</dbReference>
<evidence type="ECO:0000313" key="24">
    <source>
        <dbReference type="EMBL" id="QRZ98893.1"/>
    </source>
</evidence>
<dbReference type="EMBL" id="CACRYR010000066">
    <property type="protein sequence ID" value="VZR14071.1"/>
    <property type="molecule type" value="Genomic_DNA"/>
</dbReference>
<dbReference type="EMBL" id="CP063369">
    <property type="protein sequence ID" value="QOY33055.1"/>
    <property type="molecule type" value="Genomic_DNA"/>
</dbReference>
<reference evidence="24" key="24">
    <citation type="submission" date="2021-02" db="EMBL/GenBank/DDBJ databases">
        <title>Co-localization of colistin and carbapenem -resistance genes on a novel transferable IncHI2 plasmid in Escherichia coli from chicken-origin.</title>
        <authorList>
            <person name="Hoffmann M."/>
            <person name="Balkey M."/>
            <person name="Ronco T."/>
            <person name="Hendriksen R.S."/>
        </authorList>
    </citation>
    <scope>NUCLEOTIDE SEQUENCE</scope>
    <source>
        <strain evidence="24">CFSAN083829</strain>
    </source>
</reference>
<evidence type="ECO:0000313" key="16">
    <source>
        <dbReference type="EMBL" id="MQK26745.1"/>
    </source>
</evidence>
<reference evidence="38 40" key="6">
    <citation type="submission" date="2018-06" db="EMBL/GenBank/DDBJ databases">
        <authorList>
            <consortium name="Pathogen Informatics"/>
            <person name="Doyle S."/>
        </authorList>
    </citation>
    <scope>NUCLEOTIDE SEQUENCE [LARGE SCALE GENOMIC DNA]</scope>
    <source>
        <strain evidence="31 40">NCTC13148</strain>
        <strain evidence="30 41">NCTC8500</strain>
        <strain evidence="28 43">NCTC9045</strain>
        <strain evidence="27 38">NCTC9073</strain>
        <strain evidence="29 44">NCTC9117</strain>
        <strain evidence="32 42">NCTC9706</strain>
    </source>
</reference>
<dbReference type="EMBL" id="DADUEU010000004">
    <property type="protein sequence ID" value="HBB1572220.1"/>
    <property type="molecule type" value="Genomic_DNA"/>
</dbReference>
<dbReference type="Proteomes" id="UP000870292">
    <property type="component" value="Unassembled WGS sequence"/>
</dbReference>
<evidence type="ECO:0000313" key="53">
    <source>
        <dbReference type="Proteomes" id="UP000512322"/>
    </source>
</evidence>
<keyword evidence="1" id="KW-0547">Nucleotide-binding</keyword>
<dbReference type="PATRIC" id="fig|562.10472.peg.339"/>
<dbReference type="EMBL" id="AASWOY010000009">
    <property type="protein sequence ID" value="EFH6648238.1"/>
    <property type="molecule type" value="Genomic_DNA"/>
</dbReference>
<dbReference type="EMBL" id="UGGJ01000004">
    <property type="protein sequence ID" value="STN83838.1"/>
    <property type="molecule type" value="Genomic_DNA"/>
</dbReference>
<dbReference type="Proteomes" id="UP000254503">
    <property type="component" value="Unassembled WGS sequence"/>
</dbReference>
<evidence type="ECO:0000313" key="42">
    <source>
        <dbReference type="Proteomes" id="UP000254460"/>
    </source>
</evidence>
<dbReference type="EMBL" id="RYCF01000112">
    <property type="protein sequence ID" value="MQK26745.1"/>
    <property type="molecule type" value="Genomic_DNA"/>
</dbReference>
<dbReference type="EMBL" id="VSBS01000228">
    <property type="protein sequence ID" value="TXT02107.1"/>
    <property type="molecule type" value="Genomic_DNA"/>
</dbReference>
<evidence type="ECO:0000313" key="18">
    <source>
        <dbReference type="EMBL" id="MXI75912.1"/>
    </source>
</evidence>
<evidence type="ECO:0000313" key="5">
    <source>
        <dbReference type="EMBL" id="EFC3525990.1"/>
    </source>
</evidence>
<dbReference type="Proteomes" id="UP000532204">
    <property type="component" value="Unassembled WGS sequence"/>
</dbReference>
<evidence type="ECO:0000313" key="39">
    <source>
        <dbReference type="Proteomes" id="UP000253687"/>
    </source>
</evidence>
<evidence type="ECO:0000313" key="51">
    <source>
        <dbReference type="Proteomes" id="UP000469708"/>
    </source>
</evidence>
<reference evidence="21" key="15">
    <citation type="journal article" date="2020" name="Int. J. Antimicrob. Agents">
        <title>Identification and characterisation of fosfomycin resistance in Escherichia coli urinary tract infection isolates from Australia.</title>
        <authorList>
            <person name="Mowlaboccus S."/>
            <person name="Daley D."/>
            <person name="Pang S."/>
            <person name="Gottlieb T."/>
            <person name="Merlino J."/>
            <person name="Nimmo G.R."/>
            <person name="George N."/>
            <person name="Korman T.M."/>
            <person name="Streitberg R."/>
            <person name="Robson J."/>
            <person name="Peachey G."/>
            <person name="Collignon P."/>
            <person name="Bradbury S."/>
            <person name="Colombi E."/>
            <person name="Ramsay J.P."/>
            <person name="Rogers B.A."/>
            <person name="Coombs G.W."/>
        </authorList>
    </citation>
    <scope>NUCLEOTIDE SEQUENCE</scope>
    <source>
        <strain evidence="21">EC2</strain>
    </source>
</reference>
<reference evidence="20 37" key="2">
    <citation type="submission" date="2016-10" db="EMBL/GenBank/DDBJ databases">
        <title>Whole genome sequences of antibiotic resistant commensal Escherichia coli from healthy Australian adults.</title>
        <authorList>
            <person name="Moran R.A."/>
            <person name="Anantham S."/>
            <person name="Nigro S.J."/>
            <person name="Holt K.E."/>
            <person name="Hall R.M."/>
        </authorList>
    </citation>
    <scope>NUCLEOTIDE SEQUENCE [LARGE SCALE GENOMIC DNA]</scope>
    <source>
        <strain evidence="20 37">2.3-R4</strain>
    </source>
</reference>
<evidence type="ECO:0000313" key="9">
    <source>
        <dbReference type="EMBL" id="EGE1987981.1"/>
    </source>
</evidence>
<dbReference type="Proteomes" id="UP000359125">
    <property type="component" value="Unassembled WGS sequence"/>
</dbReference>
<dbReference type="Pfam" id="PF02626">
    <property type="entry name" value="CT_A_B"/>
    <property type="match status" value="1"/>
</dbReference>
<dbReference type="FunFam" id="2.40.100.10:FF:000027">
    <property type="entry name" value="Allophanate hydrolase subunit 2"/>
    <property type="match status" value="1"/>
</dbReference>
<evidence type="ECO:0000313" key="56">
    <source>
        <dbReference type="Proteomes" id="UP000532204"/>
    </source>
</evidence>
<dbReference type="EMBL" id="UGDC01000003">
    <property type="protein sequence ID" value="STJ81756.1"/>
    <property type="molecule type" value="Genomic_DNA"/>
</dbReference>
<dbReference type="EMBL" id="VRXD01000002">
    <property type="protein sequence ID" value="TXQ38458.1"/>
    <property type="molecule type" value="Genomic_DNA"/>
</dbReference>
<evidence type="ECO:0000313" key="58">
    <source>
        <dbReference type="Proteomes" id="UP000581425"/>
    </source>
</evidence>
<dbReference type="EMBL" id="WUIY01000110">
    <property type="protein sequence ID" value="MXI75912.1"/>
    <property type="molecule type" value="Genomic_DNA"/>
</dbReference>
<proteinExistence type="predicted"/>
<name>A0A024L623_ECOLX</name>
<evidence type="ECO:0000256" key="1">
    <source>
        <dbReference type="ARBA" id="ARBA00022741"/>
    </source>
</evidence>
<dbReference type="EMBL" id="CP057293">
    <property type="protein sequence ID" value="QMF68704.1"/>
    <property type="molecule type" value="Genomic_DNA"/>
</dbReference>
<evidence type="ECO:0000313" key="19">
    <source>
        <dbReference type="EMBL" id="NEM87093.1"/>
    </source>
</evidence>
<reference evidence="46 47" key="11">
    <citation type="submission" date="2019-08" db="EMBL/GenBank/DDBJ databases">
        <title>Whole genome analysis of cultivated E. coli strains isolated from CD patients and healthy donors.</title>
        <authorList>
            <person name="Siniagina M.N."/>
            <person name="Markelova M.I."/>
            <person name="Laikov A.V."/>
            <person name="Boulygina E.A."/>
            <person name="Khusnutdinova D.R."/>
            <person name="Kharchenko A."/>
            <person name="Grigoryeva T.V."/>
        </authorList>
    </citation>
    <scope>NUCLEOTIDE SEQUENCE [LARGE SCALE GENOMIC DNA]</scope>
    <source>
        <strain evidence="33 46">1_45_11</strain>
        <strain evidence="34 47">3_77_5</strain>
    </source>
</reference>
<dbReference type="Proteomes" id="UP000629265">
    <property type="component" value="Unassembled WGS sequence"/>
</dbReference>
<evidence type="ECO:0000313" key="8">
    <source>
        <dbReference type="EMBL" id="EFH6648238.1"/>
    </source>
</evidence>
<dbReference type="InterPro" id="IPR003778">
    <property type="entry name" value="CT_A_B"/>
</dbReference>
<evidence type="ECO:0000313" key="49">
    <source>
        <dbReference type="Proteomes" id="UP000436141"/>
    </source>
</evidence>
<dbReference type="InterPro" id="IPR053526">
    <property type="entry name" value="5-oxoprolinase_subunit"/>
</dbReference>
<evidence type="ECO:0000313" key="11">
    <source>
        <dbReference type="EMBL" id="HAJ5957081.1"/>
    </source>
</evidence>
<reference evidence="12" key="25">
    <citation type="submission" date="2021-03" db="EMBL/GenBank/DDBJ databases">
        <authorList>
            <consortium name="NCBI Pathogen Detection Project"/>
        </authorList>
    </citation>
    <scope>NUCLEOTIDE SEQUENCE</scope>
    <source>
        <strain evidence="12">Escherichia coli</strain>
        <strain evidence="11">EuSCAPE_DE065</strain>
    </source>
</reference>
<dbReference type="EMBL" id="AASURL010000103">
    <property type="protein sequence ID" value="EFH0367836.1"/>
    <property type="molecule type" value="Genomic_DNA"/>
</dbReference>
<dbReference type="EMBL" id="CP058571">
    <property type="protein sequence ID" value="QLG58581.1"/>
    <property type="molecule type" value="Genomic_DNA"/>
</dbReference>
<evidence type="ECO:0000259" key="4">
    <source>
        <dbReference type="SMART" id="SM00797"/>
    </source>
</evidence>
<reference evidence="7 54" key="17">
    <citation type="submission" date="2020-02" db="EMBL/GenBank/DDBJ databases">
        <authorList>
            <consortium name="PulseNet: The National Subtyping Network for Foodborne Disease Surveillance"/>
            <person name="Tarr C.L."/>
            <person name="Trees E."/>
            <person name="Katz L.S."/>
            <person name="Carleton-Romer H.A."/>
            <person name="Stroika S."/>
            <person name="Kucerova Z."/>
            <person name="Roache K.F."/>
            <person name="Sabol A.L."/>
            <person name="Besser J."/>
            <person name="Gerner-Smidt P."/>
        </authorList>
    </citation>
    <scope>NUCLEOTIDE SEQUENCE [LARGE SCALE GENOMIC DNA]</scope>
    <source>
        <strain evidence="7 54">PNUSAE004166</strain>
    </source>
</reference>
<dbReference type="Proteomes" id="UP000521991">
    <property type="component" value="Unassembled WGS sequence"/>
</dbReference>
<evidence type="ECO:0000313" key="22">
    <source>
        <dbReference type="EMBL" id="QMF68704.1"/>
    </source>
</evidence>
<dbReference type="PANTHER" id="PTHR43309">
    <property type="entry name" value="5-OXOPROLINASE SUBUNIT C"/>
    <property type="match status" value="1"/>
</dbReference>
<evidence type="ECO:0000313" key="20">
    <source>
        <dbReference type="EMBL" id="OOK26930.1"/>
    </source>
</evidence>
<dbReference type="EMBL" id="JAAGYI010000027">
    <property type="protein sequence ID" value="NEM87093.1"/>
    <property type="molecule type" value="Genomic_DNA"/>
</dbReference>
<evidence type="ECO:0000313" key="26">
    <source>
        <dbReference type="EMBL" id="RVE13231.1"/>
    </source>
</evidence>
<dbReference type="Proteomes" id="UP000846355">
    <property type="component" value="Unassembled WGS sequence"/>
</dbReference>
<reference evidence="5 57" key="8">
    <citation type="submission" date="2018-08" db="EMBL/GenBank/DDBJ databases">
        <authorList>
            <consortium name="NARMS: The National Antimicrobial Resistance Monitoring System"/>
        </authorList>
    </citation>
    <scope>NUCLEOTIDE SEQUENCE [LARGE SCALE GENOMIC DNA]</scope>
    <source>
        <strain evidence="6 56">CVM N18EC122</strain>
        <strain evidence="5 57">FSIS11705178</strain>
    </source>
</reference>
<keyword evidence="2 12" id="KW-0378">Hydrolase</keyword>
<dbReference type="EMBL" id="UGDD01000002">
    <property type="protein sequence ID" value="STJ56069.1"/>
    <property type="molecule type" value="Genomic_DNA"/>
</dbReference>
<reference evidence="14 58" key="21">
    <citation type="submission" date="2020-07" db="EMBL/GenBank/DDBJ databases">
        <title>Analysis of Genomes of Bacterial Isolates from Lameness Outbreaks in Broilers.</title>
        <authorList>
            <person name="Ekesi N.S."/>
            <person name="Alrubaye A."/>
            <person name="Rhoads D."/>
        </authorList>
    </citation>
    <scope>NUCLEOTIDE SEQUENCE [LARGE SCALE GENOMIC DNA]</scope>
    <source>
        <strain evidence="14 58">1409</strain>
    </source>
</reference>
<dbReference type="SMR" id="A0A024L623"/>
<dbReference type="EC" id="3.5.2.9" evidence="12"/>
<dbReference type="Proteomes" id="UP000254460">
    <property type="component" value="Unassembled WGS sequence"/>
</dbReference>
<evidence type="ECO:0000313" key="57">
    <source>
        <dbReference type="Proteomes" id="UP000538406"/>
    </source>
</evidence>
<evidence type="ECO:0000313" key="48">
    <source>
        <dbReference type="Proteomes" id="UP000359125"/>
    </source>
</evidence>
<evidence type="ECO:0000313" key="13">
    <source>
        <dbReference type="EMBL" id="KPO12081.1"/>
    </source>
</evidence>
<evidence type="ECO:0000313" key="40">
    <source>
        <dbReference type="Proteomes" id="UP000254255"/>
    </source>
</evidence>
<evidence type="ECO:0000313" key="47">
    <source>
        <dbReference type="Proteomes" id="UP000321461"/>
    </source>
</evidence>
<reference evidence="25 39" key="7">
    <citation type="submission" date="2018-07" db="EMBL/GenBank/DDBJ databases">
        <title>Whole Genome Sequence Analysis of Avian Pathogenic E. coli - An Australian Perspective.</title>
        <authorList>
            <person name="Cummins M.L."/>
            <person name="Reid C.J."/>
            <person name="Roy Chowdhury P."/>
            <person name="Bushell R."/>
            <person name="Esbert N."/>
            <person name="Tivendale K.A."/>
            <person name="Noormohammadi A.H."/>
            <person name="Islam S."/>
            <person name="Marenda M.S."/>
            <person name="Browning G.F."/>
            <person name="Markham P.F."/>
            <person name="Djordjevic S.P."/>
        </authorList>
    </citation>
    <scope>NUCLEOTIDE SEQUENCE [LARGE SCALE GENOMIC DNA]</scope>
    <source>
        <strain evidence="25 39">AVC211</strain>
    </source>
</reference>
<dbReference type="EMBL" id="DABHXT010000002">
    <property type="protein sequence ID" value="HAJ5957081.1"/>
    <property type="molecule type" value="Genomic_DNA"/>
</dbReference>
<evidence type="ECO:0000313" key="55">
    <source>
        <dbReference type="Proteomes" id="UP000530628"/>
    </source>
</evidence>
<dbReference type="Proteomes" id="UP000530628">
    <property type="component" value="Unassembled WGS sequence"/>
</dbReference>
<evidence type="ECO:0000313" key="35">
    <source>
        <dbReference type="EMBL" id="VZR14071.1"/>
    </source>
</evidence>
<dbReference type="PANTHER" id="PTHR43309:SF3">
    <property type="entry name" value="5-OXOPROLINASE SUBUNIT C"/>
    <property type="match status" value="1"/>
</dbReference>
<evidence type="ECO:0000313" key="17">
    <source>
        <dbReference type="EMBL" id="MQS29213.1"/>
    </source>
</evidence>
<dbReference type="Proteomes" id="UP000663166">
    <property type="component" value="Chromosome"/>
</dbReference>
<evidence type="ECO:0000313" key="38">
    <source>
        <dbReference type="Proteomes" id="UP000250780"/>
    </source>
</evidence>
<evidence type="ECO:0000313" key="33">
    <source>
        <dbReference type="EMBL" id="TXQ38458.1"/>
    </source>
</evidence>
<dbReference type="EMBL" id="LDYI01000089">
    <property type="protein sequence ID" value="KPO12081.1"/>
    <property type="molecule type" value="Genomic_DNA"/>
</dbReference>
<dbReference type="Proteomes" id="UP000288459">
    <property type="component" value="Unassembled WGS sequence"/>
</dbReference>
<evidence type="ECO:0000256" key="2">
    <source>
        <dbReference type="ARBA" id="ARBA00022801"/>
    </source>
</evidence>
<feature type="domain" description="Carboxyltransferase" evidence="4">
    <location>
        <begin position="23"/>
        <end position="298"/>
    </location>
</feature>
<reference evidence="21" key="20">
    <citation type="submission" date="2020-06" db="EMBL/GenBank/DDBJ databases">
        <authorList>
            <person name="Ramsay J.P."/>
            <person name="Colombi E."/>
            <person name="Mowlaboccus S."/>
        </authorList>
    </citation>
    <scope>NUCLEOTIDE SEQUENCE</scope>
    <source>
        <strain evidence="21">EC2</strain>
    </source>
</reference>
<dbReference type="Proteomes" id="UP000581425">
    <property type="component" value="Unassembled WGS sequence"/>
</dbReference>
<evidence type="ECO:0000313" key="54">
    <source>
        <dbReference type="Proteomes" id="UP000521991"/>
    </source>
</evidence>
<dbReference type="EMBL" id="UASD01000008">
    <property type="protein sequence ID" value="SPX11241.1"/>
    <property type="molecule type" value="Genomic_DNA"/>
</dbReference>
<dbReference type="GO" id="GO:0017168">
    <property type="term" value="F:5-oxoprolinase (ATP-hydrolyzing) activity"/>
    <property type="evidence" value="ECO:0007669"/>
    <property type="project" value="UniProtKB-EC"/>
</dbReference>
<evidence type="ECO:0000313" key="12">
    <source>
        <dbReference type="EMBL" id="HBB1572220.1"/>
    </source>
</evidence>
<dbReference type="EMBL" id="UGET01000006">
    <property type="protein sequence ID" value="STN25878.1"/>
    <property type="molecule type" value="Genomic_DNA"/>
</dbReference>
<evidence type="ECO:0000313" key="43">
    <source>
        <dbReference type="Proteomes" id="UP000254503"/>
    </source>
</evidence>
<dbReference type="Proteomes" id="UP000581425">
    <property type="component" value="Chromosome"/>
</dbReference>
<reference evidence="17 50" key="10">
    <citation type="journal article" date="2019" name="Microorganisms">
        <title>Characteristics of Carbapenem-Resistant and Colistin-Resistant Escherichia coli Co-Producing NDM-1 and MCR-1 from Pig Farms in China.</title>
        <authorList>
            <person name="Peng Z."/>
            <person name="Li X."/>
            <person name="Hu Z."/>
            <person name="Li Z."/>
            <person name="Lv Y."/>
            <person name="Lei M."/>
            <person name="Wu B."/>
            <person name="Chen H."/>
            <person name="Wang X."/>
        </authorList>
    </citation>
    <scope>NUCLEOTIDE SEQUENCE [LARGE SCALE GENOMIC DNA]</scope>
    <source>
        <strain evidence="17 50">RXD010</strain>
    </source>
</reference>
<dbReference type="EMBL" id="QOGZ01000015">
    <property type="protein sequence ID" value="RDA37729.1"/>
    <property type="molecule type" value="Genomic_DNA"/>
</dbReference>
<dbReference type="Proteomes" id="UP000469708">
    <property type="component" value="Unassembled WGS sequence"/>
</dbReference>
<dbReference type="InterPro" id="IPR052708">
    <property type="entry name" value="PxpC"/>
</dbReference>
<reference evidence="52" key="18">
    <citation type="submission" date="2020-06" db="EMBL/GenBank/DDBJ databases">
        <title>Identification and Characterisation of Fosfomycin Resistance in Escherichia coli Urinary Tract Infection Isolates from Australia.</title>
        <authorList>
            <person name="Mowlaboccus S."/>
            <person name="Daley D."/>
            <person name="Pang S."/>
            <person name="Gottlieb T."/>
            <person name="Nimmo G.R."/>
            <person name="George N."/>
            <person name="Korman T.M."/>
            <person name="Strietberg R."/>
            <person name="Robson J."/>
            <person name="Peachey G."/>
            <person name="Collignon P."/>
            <person name="Bradbury S."/>
            <person name="Colombi E."/>
            <person name="Ramsay J.P."/>
            <person name="Rogers B.A."/>
            <person name="Coombs G.W."/>
        </authorList>
    </citation>
    <scope>NUCLEOTIDE SEQUENCE [LARGE SCALE GENOMIC DNA]</scope>
    <source>
        <strain evidence="52">EC2</strain>
    </source>
</reference>
<dbReference type="EMBL" id="JACGTG010000001">
    <property type="protein sequence ID" value="MBA6240328.1"/>
    <property type="molecule type" value="Genomic_DNA"/>
</dbReference>
<evidence type="ECO:0000313" key="44">
    <source>
        <dbReference type="Proteomes" id="UP000254785"/>
    </source>
</evidence>
<evidence type="ECO:0000313" key="29">
    <source>
        <dbReference type="EMBL" id="STJ81756.1"/>
    </source>
</evidence>
<evidence type="ECO:0000313" key="7">
    <source>
        <dbReference type="EMBL" id="EFH0367836.1"/>
    </source>
</evidence>
<reference evidence="12" key="4">
    <citation type="journal article" date="2018" name="Genome Biol.">
        <title>SKESA: strategic k-mer extension for scrupulous assemblies.</title>
        <authorList>
            <person name="Souvorov A."/>
            <person name="Agarwala R."/>
            <person name="Lipman D.J."/>
        </authorList>
    </citation>
    <scope>NUCLEOTIDE SEQUENCE</scope>
    <source>
        <strain evidence="12">Escherichia coli</strain>
        <strain evidence="11">EuSCAPE_DE065</strain>
    </source>
</reference>
<evidence type="ECO:0000313" key="50">
    <source>
        <dbReference type="Proteomes" id="UP000460351"/>
    </source>
</evidence>
<dbReference type="EMBL" id="ABLFQU030000025">
    <property type="protein sequence ID" value="EMM0026227.1"/>
    <property type="molecule type" value="Genomic_DNA"/>
</dbReference>
<evidence type="ECO:0000313" key="27">
    <source>
        <dbReference type="EMBL" id="SPX11241.1"/>
    </source>
</evidence>
<dbReference type="Proteomes" id="UP000509796">
    <property type="component" value="Chromosome"/>
</dbReference>
<evidence type="ECO:0000313" key="32">
    <source>
        <dbReference type="EMBL" id="STN83838.1"/>
    </source>
</evidence>
<reference evidence="22 53" key="19">
    <citation type="submission" date="2020-06" db="EMBL/GenBank/DDBJ databases">
        <title>REHAB project genomes.</title>
        <authorList>
            <person name="Shaw L.P."/>
        </authorList>
    </citation>
    <scope>NUCLEOTIDE SEQUENCE [LARGE SCALE GENOMIC DNA]</scope>
    <source>
        <strain evidence="22 53">RHB30-C10</strain>
    </source>
</reference>
<dbReference type="Proteomes" id="UP000254785">
    <property type="component" value="Unassembled WGS sequence"/>
</dbReference>
<keyword evidence="3" id="KW-0067">ATP-binding</keyword>
<dbReference type="SMART" id="SM00797">
    <property type="entry name" value="AHS2"/>
    <property type="match status" value="1"/>
</dbReference>
<dbReference type="RefSeq" id="WP_000912724.1">
    <property type="nucleotide sequence ID" value="NZ_AP019189.1"/>
</dbReference>
<sequence>MLKIIRAGMYTTVQDGGRHGFRQSGISHCGALDMPALRIANLLVGNDANAPALEITLGQLTVEFETDGWFALTGAGCEARLDDNAVWTGWRLPMKAGQRLTLKRPQHGMRSYLAVAGGIDVPPVMGSCSTDLKVGIGGLEGRLLKDGDRLPIGKSKRDSMEAQGVKQLLWGNRIRALPGPEYHEFDRASQDAFWRSPWQLSSQSNRMGYRLQGQILKRTTDRELLSHGLLPGVVQVPHNGQPIVLMNDAQTTGGYPRIACIIEADMYHLAQIPLGQPIHFVQCSLEEALKARQDQQRYFEQLAWRLHNEN</sequence>
<accession>A0A238BI98</accession>
<dbReference type="Proteomes" id="UP000538406">
    <property type="component" value="Unassembled WGS sequence"/>
</dbReference>
<evidence type="ECO:0000313" key="30">
    <source>
        <dbReference type="EMBL" id="STM40045.1"/>
    </source>
</evidence>
<evidence type="ECO:0000313" key="59">
    <source>
        <dbReference type="Proteomes" id="UP000629265"/>
    </source>
</evidence>
<evidence type="ECO:0000313" key="15">
    <source>
        <dbReference type="EMBL" id="MBE0977707.1"/>
    </source>
</evidence>
<evidence type="ECO:0000313" key="34">
    <source>
        <dbReference type="EMBL" id="TXT02107.1"/>
    </source>
</evidence>
<dbReference type="Proteomes" id="UP000050556">
    <property type="component" value="Unassembled WGS sequence"/>
</dbReference>
<dbReference type="Proteomes" id="UP000188855">
    <property type="component" value="Unassembled WGS sequence"/>
</dbReference>
<dbReference type="Proteomes" id="UP000321461">
    <property type="component" value="Unassembled WGS sequence"/>
</dbReference>
<reference evidence="9" key="5">
    <citation type="submission" date="2018-05" db="EMBL/GenBank/DDBJ databases">
        <authorList>
            <person name="Ashton P.M."/>
            <person name="Dallman T."/>
            <person name="Nair S."/>
            <person name="De Pinna E."/>
            <person name="Peters T."/>
            <person name="Grant K."/>
        </authorList>
    </citation>
    <scope>NUCLEOTIDE SEQUENCE</scope>
    <source>
        <strain evidence="9">412057</strain>
    </source>
</reference>
<dbReference type="EMBL" id="AAVTXU010000031">
    <property type="protein sequence ID" value="EGE1987981.1"/>
    <property type="molecule type" value="Genomic_DNA"/>
</dbReference>
<gene>
    <name evidence="12" type="primary">pxpC</name>
    <name evidence="35" type="synonym">kipA</name>
    <name evidence="13" type="ORF">ACU57_12340</name>
    <name evidence="7" type="ORF">BGM66_004347</name>
    <name evidence="20" type="ORF">BMT91_15415</name>
    <name evidence="26" type="ORF">CIG67_11560</name>
    <name evidence="5" type="ORF">CTR35_003173</name>
    <name evidence="9" type="ORF">DL968_10095</name>
    <name evidence="25" type="ORF">DTL43_14395</name>
    <name evidence="17" type="ORF">E4K51_03320</name>
    <name evidence="6" type="ORF">E6D34_07325</name>
    <name evidence="16" type="ORF">EIZ93_21115</name>
    <name evidence="23" type="ORF">FOI11_010015</name>
    <name evidence="14" type="ORF">FOI11_10030</name>
    <name evidence="33" type="ORF">FV293_01495</name>
    <name evidence="34" type="ORF">FWK02_08940</name>
    <name evidence="19" type="ORF">G3V95_16570</name>
    <name evidence="8" type="ORF">GNW61_05615</name>
    <name evidence="18" type="ORF">GRW05_16910</name>
    <name evidence="11" type="ORF">HMV95_02040</name>
    <name evidence="22" type="ORF">HVY77_18305</name>
    <name evidence="21" type="ORF">HX136_18090</name>
    <name evidence="35" type="ORF">IDONEFKE_02776</name>
    <name evidence="15" type="ORF">IH772_10425</name>
    <name evidence="12" type="ORF">J0541_001089</name>
    <name evidence="24" type="ORF">JNP96_07950</name>
    <name evidence="31" type="ORF">NCTC13148_06294</name>
    <name evidence="30" type="ORF">NCTC8500_03879</name>
    <name evidence="28" type="ORF">NCTC9045_04033</name>
    <name evidence="27" type="ORF">NCTC9073_02567</name>
    <name evidence="29" type="ORF">NCTC9117_04334</name>
    <name evidence="32" type="ORF">NCTC9706_00809</name>
    <name evidence="10" type="ORF">P6223_002829</name>
</gene>
<dbReference type="SUPFAM" id="SSF50891">
    <property type="entry name" value="Cyclophilin-like"/>
    <property type="match status" value="1"/>
</dbReference>
<accession>A0A024L623</accession>
<reference evidence="15" key="22">
    <citation type="submission" date="2020-09" db="EMBL/GenBank/DDBJ databases">
        <title>Emerging polyconal dissemination of OXA-244-producing E. coli in France.</title>
        <authorList>
            <person name="Emeraud C."/>
            <person name="Girlich D."/>
            <person name="Bonnin R.A."/>
            <person name="Jousset A.B."/>
            <person name="Naas T."/>
            <person name="Dortet L."/>
        </authorList>
    </citation>
    <scope>NUCLEOTIDE SEQUENCE</scope>
    <source>
        <strain evidence="15">225E3</strain>
    </source>
</reference>
<dbReference type="Proteomes" id="UP000460351">
    <property type="component" value="Unassembled WGS sequence"/>
</dbReference>
<reference evidence="19 51" key="16">
    <citation type="submission" date="2020-02" db="EMBL/GenBank/DDBJ databases">
        <authorList>
            <person name="Subbiah M."/>
            <person name="Call D."/>
        </authorList>
    </citation>
    <scope>NUCLEOTIDE SEQUENCE [LARGE SCALE GENOMIC DNA]</scope>
    <source>
        <strain evidence="19 51">8375wC2</strain>
    </source>
</reference>
<evidence type="ECO:0000256" key="3">
    <source>
        <dbReference type="ARBA" id="ARBA00022840"/>
    </source>
</evidence>
<dbReference type="Gene3D" id="2.40.100.10">
    <property type="entry name" value="Cyclophilin-like"/>
    <property type="match status" value="1"/>
</dbReference>
<dbReference type="AlphaFoldDB" id="A0A024L623"/>
<evidence type="ECO:0000313" key="23">
    <source>
        <dbReference type="EMBL" id="QOY33055.1"/>
    </source>
</evidence>
<dbReference type="Proteomes" id="UP000254429">
    <property type="component" value="Unassembled WGS sequence"/>
</dbReference>
<dbReference type="Proteomes" id="UP000640866">
    <property type="component" value="Unassembled WGS sequence"/>
</dbReference>
<evidence type="ECO:0000313" key="31">
    <source>
        <dbReference type="EMBL" id="STN25878.1"/>
    </source>
</evidence>
<evidence type="ECO:0000313" key="46">
    <source>
        <dbReference type="Proteomes" id="UP000321295"/>
    </source>
</evidence>
<evidence type="ECO:0000313" key="45">
    <source>
        <dbReference type="Proteomes" id="UP000288459"/>
    </source>
</evidence>
<dbReference type="Proteomes" id="UP000321295">
    <property type="component" value="Unassembled WGS sequence"/>
</dbReference>
<evidence type="ECO:0000313" key="41">
    <source>
        <dbReference type="Proteomes" id="UP000254429"/>
    </source>
</evidence>
<dbReference type="Proteomes" id="UP000512322">
    <property type="component" value="Chromosome"/>
</dbReference>
<reference evidence="18 49" key="14">
    <citation type="submission" date="2019-12" db="EMBL/GenBank/DDBJ databases">
        <title>Enteriobacteria Tanzani isolates_10434.</title>
        <authorList>
            <person name="Subbiah M."/>
            <person name="Call D."/>
        </authorList>
    </citation>
    <scope>NUCLEOTIDE SEQUENCE [LARGE SCALE GENOMIC DNA]</scope>
    <source>
        <strain evidence="18 49">10434wD1</strain>
    </source>
</reference>
<dbReference type="Proteomes" id="UP000854059">
    <property type="component" value="Unassembled WGS sequence"/>
</dbReference>
<dbReference type="EMBL" id="CP070393">
    <property type="protein sequence ID" value="QRZ98893.1"/>
    <property type="molecule type" value="Genomic_DNA"/>
</dbReference>
<evidence type="ECO:0000313" key="28">
    <source>
        <dbReference type="EMBL" id="STJ56069.1"/>
    </source>
</evidence>
<dbReference type="GO" id="GO:0005524">
    <property type="term" value="F:ATP binding"/>
    <property type="evidence" value="ECO:0007669"/>
    <property type="project" value="UniProtKB-KW"/>
</dbReference>
<evidence type="ECO:0000313" key="52">
    <source>
        <dbReference type="Proteomes" id="UP000509796"/>
    </source>
</evidence>
<evidence type="ECO:0000313" key="25">
    <source>
        <dbReference type="EMBL" id="RDA37729.1"/>
    </source>
</evidence>
<evidence type="ECO:0000313" key="37">
    <source>
        <dbReference type="Proteomes" id="UP000188855"/>
    </source>
</evidence>
<dbReference type="NCBIfam" id="NF045499">
    <property type="entry name" value="PxpC_5OPro"/>
    <property type="match status" value="1"/>
</dbReference>
<dbReference type="EMBL" id="AASEBA010000010">
    <property type="protein sequence ID" value="EFC9749088.1"/>
    <property type="molecule type" value="Genomic_DNA"/>
</dbReference>
<dbReference type="EMBL" id="SQQU01000003">
    <property type="protein sequence ID" value="MQS29213.1"/>
    <property type="molecule type" value="Genomic_DNA"/>
</dbReference>
<dbReference type="EMBL" id="AASHPR010000028">
    <property type="protein sequence ID" value="EFC3525990.1"/>
    <property type="molecule type" value="Genomic_DNA"/>
</dbReference>
<evidence type="ECO:0000313" key="36">
    <source>
        <dbReference type="Proteomes" id="UP000050556"/>
    </source>
</evidence>
<dbReference type="OMA" id="YPRMGNI"/>
<reference evidence="23 58" key="23">
    <citation type="submission" date="2020-10" db="EMBL/GenBank/DDBJ databases">
        <title>Analysis of Genomes of Bacterial Isolates from Lameness Outbreaks in Broilers.</title>
        <authorList>
            <person name="Rhoads D."/>
            <person name="Ekesi N.S."/>
        </authorList>
    </citation>
    <scope>NUCLEOTIDE SEQUENCE [LARGE SCALE GENOMIC DNA]</scope>
    <source>
        <strain evidence="23 58">1409</strain>
    </source>
</reference>
<organism evidence="12">
    <name type="scientific">Escherichia coli</name>
    <dbReference type="NCBI Taxonomy" id="562"/>
    <lineage>
        <taxon>Bacteria</taxon>
        <taxon>Pseudomonadati</taxon>
        <taxon>Pseudomonadota</taxon>
        <taxon>Gammaproteobacteria</taxon>
        <taxon>Enterobacterales</taxon>
        <taxon>Enterobacteriaceae</taxon>
        <taxon>Escherichia</taxon>
    </lineage>
</organism>
<reference evidence="10" key="26">
    <citation type="submission" date="2024-02" db="EMBL/GenBank/DDBJ databases">
        <authorList>
            <consortium name="Clinical and Environmental Microbiology Branch: Whole genome sequencing antimicrobial resistance pathogens in the healthcare setting"/>
        </authorList>
    </citation>
    <scope>NUCLEOTIDE SEQUENCE</scope>
    <source>
        <strain evidence="10">2023CK-00345</strain>
    </source>
</reference>
<evidence type="ECO:0000313" key="10">
    <source>
        <dbReference type="EMBL" id="EMM0026227.1"/>
    </source>
</evidence>
<reference evidence="8 55" key="13">
    <citation type="submission" date="2019-11" db="EMBL/GenBank/DDBJ databases">
        <authorList>
            <consortium name="GenomeTrakr network: Whole genome sequencing for foodborne pathogen traceback"/>
        </authorList>
    </citation>
    <scope>NUCLEOTIDE SEQUENCE [LARGE SCALE GENOMIC DNA]</scope>
    <source>
        <strain evidence="8 55">PSU-2072</strain>
    </source>
</reference>
<dbReference type="EMBL" id="UGFG01000001">
    <property type="protein sequence ID" value="STM40045.1"/>
    <property type="molecule type" value="Genomic_DNA"/>
</dbReference>
<dbReference type="InterPro" id="IPR029000">
    <property type="entry name" value="Cyclophilin-like_dom_sf"/>
</dbReference>
<protein>
    <submittedName>
        <fullName evidence="12">5-oxoprolinase subunit PxpC</fullName>
        <ecNumber evidence="12">3.5.2.9</ecNumber>
    </submittedName>
    <submittedName>
        <fullName evidence="25">Allophanate hydrolase subunit 2 family protein</fullName>
    </submittedName>
    <submittedName>
        <fullName evidence="35">KipI antagonist</fullName>
    </submittedName>
    <submittedName>
        <fullName evidence="27">Putative allophanate hydrolase subunit 2</fullName>
    </submittedName>
</protein>
<reference evidence="26 45" key="3">
    <citation type="submission" date="2017-08" db="EMBL/GenBank/DDBJ databases">
        <title>Sequencing of Escherichia coli CCPM 6219.</title>
        <authorList>
            <person name="Liu S.-L."/>
            <person name="Zhou Y.-J."/>
            <person name="Zhao M.-F."/>
        </authorList>
    </citation>
    <scope>NUCLEOTIDE SEQUENCE [LARGE SCALE GENOMIC DNA]</scope>
    <source>
        <strain evidence="26 45">CCPM 6219</strain>
    </source>
</reference>